<comment type="caution">
    <text evidence="2">The sequence shown here is derived from an EMBL/GenBank/DDBJ whole genome shotgun (WGS) entry which is preliminary data.</text>
</comment>
<sequence length="116" mass="13186">MSSEEAKRLAEENVRLEQERLKREDEKRRKQLEKEDVKRVQWELEKLGVFKEEAQLAALDPAARQELIDVALQELVRAKEEETPEGDGARPASGPRDARAPHRGRRGGSSPPGRAH</sequence>
<reference evidence="2" key="1">
    <citation type="submission" date="2024-02" db="EMBL/GenBank/DDBJ databases">
        <authorList>
            <consortium name="ELIXIR-Norway"/>
            <consortium name="Elixir Norway"/>
        </authorList>
    </citation>
    <scope>NUCLEOTIDE SEQUENCE</scope>
</reference>
<keyword evidence="3" id="KW-1185">Reference proteome</keyword>
<evidence type="ECO:0000256" key="1">
    <source>
        <dbReference type="SAM" id="MobiDB-lite"/>
    </source>
</evidence>
<dbReference type="Proteomes" id="UP001497444">
    <property type="component" value="Unassembled WGS sequence"/>
</dbReference>
<dbReference type="EMBL" id="CAXAQS010000961">
    <property type="protein sequence ID" value="CAK9253999.1"/>
    <property type="molecule type" value="Genomic_DNA"/>
</dbReference>
<accession>A0ABP0VHV0</accession>
<name>A0ABP0VHV0_9BRYO</name>
<gene>
    <name evidence="2" type="ORF">CSSPJE1EN1_LOCUS29377</name>
</gene>
<evidence type="ECO:0000313" key="2">
    <source>
        <dbReference type="EMBL" id="CAK9253999.1"/>
    </source>
</evidence>
<feature type="region of interest" description="Disordered" evidence="1">
    <location>
        <begin position="1"/>
        <end position="35"/>
    </location>
</feature>
<protein>
    <submittedName>
        <fullName evidence="2">Uncharacterized protein</fullName>
    </submittedName>
</protein>
<evidence type="ECO:0000313" key="3">
    <source>
        <dbReference type="Proteomes" id="UP001497444"/>
    </source>
</evidence>
<organism evidence="2 3">
    <name type="scientific">Sphagnum jensenii</name>
    <dbReference type="NCBI Taxonomy" id="128206"/>
    <lineage>
        <taxon>Eukaryota</taxon>
        <taxon>Viridiplantae</taxon>
        <taxon>Streptophyta</taxon>
        <taxon>Embryophyta</taxon>
        <taxon>Bryophyta</taxon>
        <taxon>Sphagnophytina</taxon>
        <taxon>Sphagnopsida</taxon>
        <taxon>Sphagnales</taxon>
        <taxon>Sphagnaceae</taxon>
        <taxon>Sphagnum</taxon>
    </lineage>
</organism>
<proteinExistence type="predicted"/>
<feature type="region of interest" description="Disordered" evidence="1">
    <location>
        <begin position="78"/>
        <end position="116"/>
    </location>
</feature>